<organism evidence="2 3">
    <name type="scientific">Vespula maculifrons</name>
    <name type="common">Eastern yellow jacket</name>
    <name type="synonym">Wasp</name>
    <dbReference type="NCBI Taxonomy" id="7453"/>
    <lineage>
        <taxon>Eukaryota</taxon>
        <taxon>Metazoa</taxon>
        <taxon>Ecdysozoa</taxon>
        <taxon>Arthropoda</taxon>
        <taxon>Hexapoda</taxon>
        <taxon>Insecta</taxon>
        <taxon>Pterygota</taxon>
        <taxon>Neoptera</taxon>
        <taxon>Endopterygota</taxon>
        <taxon>Hymenoptera</taxon>
        <taxon>Apocrita</taxon>
        <taxon>Aculeata</taxon>
        <taxon>Vespoidea</taxon>
        <taxon>Vespidae</taxon>
        <taxon>Vespinae</taxon>
        <taxon>Vespula</taxon>
    </lineage>
</organism>
<evidence type="ECO:0000313" key="2">
    <source>
        <dbReference type="EMBL" id="KAL2749430.1"/>
    </source>
</evidence>
<comment type="caution">
    <text evidence="2">The sequence shown here is derived from an EMBL/GenBank/DDBJ whole genome shotgun (WGS) entry which is preliminary data.</text>
</comment>
<feature type="non-terminal residue" evidence="2">
    <location>
        <position position="104"/>
    </location>
</feature>
<protein>
    <submittedName>
        <fullName evidence="2">Uncharacterized protein</fullName>
    </submittedName>
</protein>
<sequence length="104" mass="11666">MELDKRFWFGSFCIQAAHAPVVTADTSYVNPFLHTKLWKSKKEWTTWVPRGTSQSALPIDRRCLLLLLLLSPPSPPYSPPPLSPPSPPPPPLSPLTSWSPSYQI</sequence>
<dbReference type="AlphaFoldDB" id="A0ABD2CWF6"/>
<evidence type="ECO:0000256" key="1">
    <source>
        <dbReference type="SAM" id="MobiDB-lite"/>
    </source>
</evidence>
<feature type="compositionally biased region" description="Pro residues" evidence="1">
    <location>
        <begin position="75"/>
        <end position="93"/>
    </location>
</feature>
<name>A0ABD2CWF6_VESMC</name>
<proteinExistence type="predicted"/>
<dbReference type="EMBL" id="JAYRBN010000027">
    <property type="protein sequence ID" value="KAL2749430.1"/>
    <property type="molecule type" value="Genomic_DNA"/>
</dbReference>
<accession>A0ABD2CWF6</accession>
<keyword evidence="3" id="KW-1185">Reference proteome</keyword>
<feature type="region of interest" description="Disordered" evidence="1">
    <location>
        <begin position="75"/>
        <end position="104"/>
    </location>
</feature>
<gene>
    <name evidence="2" type="ORF">V1477_002370</name>
</gene>
<feature type="compositionally biased region" description="Low complexity" evidence="1">
    <location>
        <begin position="94"/>
        <end position="104"/>
    </location>
</feature>
<reference evidence="2 3" key="1">
    <citation type="journal article" date="2024" name="Ann. Entomol. Soc. Am.">
        <title>Genomic analyses of the southern and eastern yellowjacket wasps (Hymenoptera: Vespidae) reveal evolutionary signatures of social life.</title>
        <authorList>
            <person name="Catto M.A."/>
            <person name="Caine P.B."/>
            <person name="Orr S.E."/>
            <person name="Hunt B.G."/>
            <person name="Goodisman M.A.D."/>
        </authorList>
    </citation>
    <scope>NUCLEOTIDE SEQUENCE [LARGE SCALE GENOMIC DNA]</scope>
    <source>
        <strain evidence="2">232</strain>
        <tissue evidence="2">Head and thorax</tissue>
    </source>
</reference>
<evidence type="ECO:0000313" key="3">
    <source>
        <dbReference type="Proteomes" id="UP001607303"/>
    </source>
</evidence>
<dbReference type="Proteomes" id="UP001607303">
    <property type="component" value="Unassembled WGS sequence"/>
</dbReference>